<keyword evidence="4" id="KW-0472">Membrane</keyword>
<feature type="transmembrane region" description="Helical" evidence="4">
    <location>
        <begin position="6"/>
        <end position="25"/>
    </location>
</feature>
<evidence type="ECO:0000256" key="3">
    <source>
        <dbReference type="ARBA" id="ARBA00023163"/>
    </source>
</evidence>
<dbReference type="EMBL" id="QUWK01000004">
    <property type="protein sequence ID" value="RFU95332.1"/>
    <property type="molecule type" value="Genomic_DNA"/>
</dbReference>
<keyword evidence="1" id="KW-0805">Transcription regulation</keyword>
<evidence type="ECO:0000256" key="2">
    <source>
        <dbReference type="ARBA" id="ARBA00023125"/>
    </source>
</evidence>
<dbReference type="SMART" id="SM00421">
    <property type="entry name" value="HTH_LUXR"/>
    <property type="match status" value="1"/>
</dbReference>
<dbReference type="InterPro" id="IPR036388">
    <property type="entry name" value="WH-like_DNA-bd_sf"/>
</dbReference>
<evidence type="ECO:0000256" key="4">
    <source>
        <dbReference type="SAM" id="Phobius"/>
    </source>
</evidence>
<dbReference type="InterPro" id="IPR000792">
    <property type="entry name" value="Tscrpt_reg_LuxR_C"/>
</dbReference>
<proteinExistence type="predicted"/>
<dbReference type="PROSITE" id="PS50043">
    <property type="entry name" value="HTH_LUXR_2"/>
    <property type="match status" value="1"/>
</dbReference>
<feature type="transmembrane region" description="Helical" evidence="4">
    <location>
        <begin position="104"/>
        <end position="122"/>
    </location>
</feature>
<dbReference type="RefSeq" id="WP_117329742.1">
    <property type="nucleotide sequence ID" value="NZ_QUWK01000004.1"/>
</dbReference>
<dbReference type="PANTHER" id="PTHR44688:SF16">
    <property type="entry name" value="DNA-BINDING TRANSCRIPTIONAL ACTIVATOR DEVR_DOSR"/>
    <property type="match status" value="1"/>
</dbReference>
<evidence type="ECO:0000256" key="1">
    <source>
        <dbReference type="ARBA" id="ARBA00023015"/>
    </source>
</evidence>
<dbReference type="GO" id="GO:0003677">
    <property type="term" value="F:DNA binding"/>
    <property type="evidence" value="ECO:0007669"/>
    <property type="project" value="UniProtKB-KW"/>
</dbReference>
<dbReference type="GO" id="GO:0006355">
    <property type="term" value="P:regulation of DNA-templated transcription"/>
    <property type="evidence" value="ECO:0007669"/>
    <property type="project" value="InterPro"/>
</dbReference>
<keyword evidence="3" id="KW-0804">Transcription</keyword>
<dbReference type="SUPFAM" id="SSF46894">
    <property type="entry name" value="C-terminal effector domain of the bipartite response regulators"/>
    <property type="match status" value="1"/>
</dbReference>
<name>A0A372MHV6_9SPIR</name>
<feature type="transmembrane region" description="Helical" evidence="4">
    <location>
        <begin position="192"/>
        <end position="214"/>
    </location>
</feature>
<gene>
    <name evidence="6" type="ORF">DYP60_04755</name>
</gene>
<keyword evidence="7" id="KW-1185">Reference proteome</keyword>
<sequence>MSGILLLVYMLAFGLGCMTLALAIVYRLSNAKRWATYFIVCHASLLGCMMLLALQVLSQMFLSGLAYTIVSIIITSVFLADLAFLIVFIPYFTTWVIAHPWRQPYKGLFFFLSALYLGLGIAREITGKVILDQVMLFLFVFVVGFSLIVMLKNIKTIENKTARASALAIIIVSASMVPVILLALFFPALKPFLFGVYFIALSITIMTFLFITFVRIGRDDGSQKPKAELCLEDLGEYHITEREFSVIQLISKGLTNKEIASELGISANTVNNHVANIYGKTQVRSRIDLLNLLKQSW</sequence>
<feature type="transmembrane region" description="Helical" evidence="4">
    <location>
        <begin position="134"/>
        <end position="154"/>
    </location>
</feature>
<dbReference type="AlphaFoldDB" id="A0A372MHV6"/>
<dbReference type="PRINTS" id="PR00038">
    <property type="entry name" value="HTHLUXR"/>
</dbReference>
<reference evidence="7" key="1">
    <citation type="submission" date="2018-08" db="EMBL/GenBank/DDBJ databases">
        <authorList>
            <person name="Grouzdev D.S."/>
            <person name="Krutkina M.S."/>
        </authorList>
    </citation>
    <scope>NUCLEOTIDE SEQUENCE [LARGE SCALE GENOMIC DNA]</scope>
    <source>
        <strain evidence="7">4-11</strain>
    </source>
</reference>
<evidence type="ECO:0000313" key="6">
    <source>
        <dbReference type="EMBL" id="RFU95332.1"/>
    </source>
</evidence>
<accession>A0A372MHV6</accession>
<dbReference type="Proteomes" id="UP000264002">
    <property type="component" value="Unassembled WGS sequence"/>
</dbReference>
<dbReference type="OrthoDB" id="2612750at2"/>
<feature type="transmembrane region" description="Helical" evidence="4">
    <location>
        <begin position="166"/>
        <end position="186"/>
    </location>
</feature>
<feature type="domain" description="HTH luxR-type" evidence="5">
    <location>
        <begin position="232"/>
        <end position="297"/>
    </location>
</feature>
<evidence type="ECO:0000313" key="7">
    <source>
        <dbReference type="Proteomes" id="UP000264002"/>
    </source>
</evidence>
<dbReference type="PANTHER" id="PTHR44688">
    <property type="entry name" value="DNA-BINDING TRANSCRIPTIONAL ACTIVATOR DEVR_DOSR"/>
    <property type="match status" value="1"/>
</dbReference>
<dbReference type="Pfam" id="PF00196">
    <property type="entry name" value="GerE"/>
    <property type="match status" value="1"/>
</dbReference>
<feature type="transmembrane region" description="Helical" evidence="4">
    <location>
        <begin position="64"/>
        <end position="92"/>
    </location>
</feature>
<keyword evidence="4" id="KW-1133">Transmembrane helix</keyword>
<reference evidence="6 7" key="2">
    <citation type="submission" date="2018-09" db="EMBL/GenBank/DDBJ databases">
        <title>Genome of Sphaerochaeta halotolerans strain 4-11.</title>
        <authorList>
            <person name="Nazina T.N."/>
            <person name="Sokolova D.S."/>
        </authorList>
    </citation>
    <scope>NUCLEOTIDE SEQUENCE [LARGE SCALE GENOMIC DNA]</scope>
    <source>
        <strain evidence="6 7">4-11</strain>
    </source>
</reference>
<keyword evidence="4" id="KW-0812">Transmembrane</keyword>
<dbReference type="PROSITE" id="PS00622">
    <property type="entry name" value="HTH_LUXR_1"/>
    <property type="match status" value="1"/>
</dbReference>
<evidence type="ECO:0000259" key="5">
    <source>
        <dbReference type="PROSITE" id="PS50043"/>
    </source>
</evidence>
<dbReference type="Gene3D" id="1.10.10.10">
    <property type="entry name" value="Winged helix-like DNA-binding domain superfamily/Winged helix DNA-binding domain"/>
    <property type="match status" value="1"/>
</dbReference>
<comment type="caution">
    <text evidence="6">The sequence shown here is derived from an EMBL/GenBank/DDBJ whole genome shotgun (WGS) entry which is preliminary data.</text>
</comment>
<protein>
    <submittedName>
        <fullName evidence="6">Winged helix-turn-helix transcriptional regulator</fullName>
    </submittedName>
</protein>
<keyword evidence="2" id="KW-0238">DNA-binding</keyword>
<dbReference type="InterPro" id="IPR016032">
    <property type="entry name" value="Sig_transdc_resp-reg_C-effctor"/>
</dbReference>
<organism evidence="6 7">
    <name type="scientific">Sphaerochaeta halotolerans</name>
    <dbReference type="NCBI Taxonomy" id="2293840"/>
    <lineage>
        <taxon>Bacteria</taxon>
        <taxon>Pseudomonadati</taxon>
        <taxon>Spirochaetota</taxon>
        <taxon>Spirochaetia</taxon>
        <taxon>Spirochaetales</taxon>
        <taxon>Sphaerochaetaceae</taxon>
        <taxon>Sphaerochaeta</taxon>
    </lineage>
</organism>
<dbReference type="CDD" id="cd06170">
    <property type="entry name" value="LuxR_C_like"/>
    <property type="match status" value="1"/>
</dbReference>
<feature type="transmembrane region" description="Helical" evidence="4">
    <location>
        <begin position="37"/>
        <end position="58"/>
    </location>
</feature>